<evidence type="ECO:0000313" key="2">
    <source>
        <dbReference type="Proteomes" id="UP000197050"/>
    </source>
</evidence>
<dbReference type="KEGG" id="bvc:CEP68_06125"/>
<evidence type="ECO:0000313" key="1">
    <source>
        <dbReference type="EMBL" id="ASE39109.1"/>
    </source>
</evidence>
<dbReference type="AlphaFoldDB" id="A0A1Z3U759"/>
<dbReference type="RefSeq" id="WP_088582428.1">
    <property type="nucleotide sequence ID" value="NZ_CP022048.2"/>
</dbReference>
<dbReference type="Proteomes" id="UP000197050">
    <property type="component" value="Chromosome"/>
</dbReference>
<proteinExistence type="predicted"/>
<dbReference type="GeneID" id="34014328"/>
<sequence>MIIADFEHERAVRRLVWTACVDHMPEVGLVVRIKCGDALGSYDVPGRHYLHDDGQFYALEPPTLVLAKVTHWVKG</sequence>
<gene>
    <name evidence="1" type="ORF">CEP68_06125</name>
</gene>
<name>A0A1Z3U759_BREVE</name>
<protein>
    <submittedName>
        <fullName evidence="1">Uncharacterized protein</fullName>
    </submittedName>
</protein>
<accession>A0A1Z3U759</accession>
<reference evidence="2" key="1">
    <citation type="submission" date="2017-06" db="EMBL/GenBank/DDBJ databases">
        <title>FDA dAtabase for Regulatory Grade micrObial Sequences (FDA-ARGOS): Supporting development and validation of Infectious Disease Dx tests.</title>
        <authorList>
            <person name="Minogue T."/>
            <person name="Wolcott M."/>
            <person name="Wasieloski L."/>
            <person name="Aguilar W."/>
            <person name="Moore D."/>
            <person name="Tallon L."/>
            <person name="Sadzewicz L."/>
            <person name="Sengamalay N."/>
            <person name="Ott S."/>
            <person name="Godinez A."/>
            <person name="Nagaraj S."/>
            <person name="Nadendla S."/>
            <person name="Geyer C."/>
            <person name="Sichtig H."/>
        </authorList>
    </citation>
    <scope>NUCLEOTIDE SEQUENCE [LARGE SCALE GENOMIC DNA]</scope>
    <source>
        <strain evidence="2">FDAARGOS_289</strain>
    </source>
</reference>
<organism evidence="1 2">
    <name type="scientific">Brevundimonas vesicularis</name>
    <name type="common">Pseudomonas vesicularis</name>
    <dbReference type="NCBI Taxonomy" id="41276"/>
    <lineage>
        <taxon>Bacteria</taxon>
        <taxon>Pseudomonadati</taxon>
        <taxon>Pseudomonadota</taxon>
        <taxon>Alphaproteobacteria</taxon>
        <taxon>Caulobacterales</taxon>
        <taxon>Caulobacteraceae</taxon>
        <taxon>Brevundimonas</taxon>
    </lineage>
</organism>
<dbReference type="EMBL" id="CP022048">
    <property type="protein sequence ID" value="ASE39109.1"/>
    <property type="molecule type" value="Genomic_DNA"/>
</dbReference>